<reference evidence="1 2" key="1">
    <citation type="submission" date="2020-08" db="EMBL/GenBank/DDBJ databases">
        <title>Sequencing the genomes of 1000 actinobacteria strains.</title>
        <authorList>
            <person name="Klenk H.-P."/>
        </authorList>
    </citation>
    <scope>NUCLEOTIDE SEQUENCE [LARGE SCALE GENOMIC DNA]</scope>
    <source>
        <strain evidence="1 2">DSM 44551</strain>
    </source>
</reference>
<dbReference type="Proteomes" id="UP000572635">
    <property type="component" value="Unassembled WGS sequence"/>
</dbReference>
<protein>
    <recommendedName>
        <fullName evidence="3">Phosphatase</fullName>
    </recommendedName>
</protein>
<evidence type="ECO:0000313" key="2">
    <source>
        <dbReference type="Proteomes" id="UP000572635"/>
    </source>
</evidence>
<name>A0A7W8VEB8_9ACTN</name>
<dbReference type="InterPro" id="IPR031423">
    <property type="entry name" value="Phosphatase_SCO2771"/>
</dbReference>
<dbReference type="AlphaFoldDB" id="A0A7W8VEB8"/>
<dbReference type="Pfam" id="PF15698">
    <property type="entry name" value="Phosphatase"/>
    <property type="match status" value="1"/>
</dbReference>
<accession>A0A7W8VEB8</accession>
<organism evidence="1 2">
    <name type="scientific">Nocardiopsis composta</name>
    <dbReference type="NCBI Taxonomy" id="157465"/>
    <lineage>
        <taxon>Bacteria</taxon>
        <taxon>Bacillati</taxon>
        <taxon>Actinomycetota</taxon>
        <taxon>Actinomycetes</taxon>
        <taxon>Streptosporangiales</taxon>
        <taxon>Nocardiopsidaceae</taxon>
        <taxon>Nocardiopsis</taxon>
    </lineage>
</organism>
<dbReference type="RefSeq" id="WP_184392620.1">
    <property type="nucleotide sequence ID" value="NZ_BAAAJD010000067.1"/>
</dbReference>
<sequence>MTPPSRSELIAHLVRTGIAGHVNTPRQGNLRHYRRLVEGDPYHRFGLTFARDWTYPEVLALMAKRCGVVADPEHTSGVDTIDPDRTADALEALADRMARAARDSERIMLATGHPVNLHATYRTWKEALERAGCTVVTGAAGHTYQVESGSSQGRRTLVWDDGVGMVVDDARGPQHSHHPFAMEAALADLERRGEPWPQLVIADHGFAGAAGEAGLSVVGFADCNDPALFLAEDEGKLHATVPLDDGYTTEDYRPLSEYVLARAGLAPVGGDAG</sequence>
<comment type="caution">
    <text evidence="1">The sequence shown here is derived from an EMBL/GenBank/DDBJ whole genome shotgun (WGS) entry which is preliminary data.</text>
</comment>
<keyword evidence="2" id="KW-1185">Reference proteome</keyword>
<gene>
    <name evidence="1" type="ORF">HDA36_003221</name>
</gene>
<dbReference type="EMBL" id="JACHDB010000001">
    <property type="protein sequence ID" value="MBB5433137.1"/>
    <property type="molecule type" value="Genomic_DNA"/>
</dbReference>
<evidence type="ECO:0008006" key="3">
    <source>
        <dbReference type="Google" id="ProtNLM"/>
    </source>
</evidence>
<evidence type="ECO:0000313" key="1">
    <source>
        <dbReference type="EMBL" id="MBB5433137.1"/>
    </source>
</evidence>
<proteinExistence type="predicted"/>